<organism evidence="1 2">
    <name type="scientific">Dyadobacter frigoris</name>
    <dbReference type="NCBI Taxonomy" id="2576211"/>
    <lineage>
        <taxon>Bacteria</taxon>
        <taxon>Pseudomonadati</taxon>
        <taxon>Bacteroidota</taxon>
        <taxon>Cytophagia</taxon>
        <taxon>Cytophagales</taxon>
        <taxon>Spirosomataceae</taxon>
        <taxon>Dyadobacter</taxon>
    </lineage>
</organism>
<dbReference type="EMBL" id="SZVO01000005">
    <property type="protein sequence ID" value="TKT92085.1"/>
    <property type="molecule type" value="Genomic_DNA"/>
</dbReference>
<dbReference type="RefSeq" id="WP_137340455.1">
    <property type="nucleotide sequence ID" value="NZ_BSQH01000006.1"/>
</dbReference>
<protein>
    <submittedName>
        <fullName evidence="1">Uncharacterized protein</fullName>
    </submittedName>
</protein>
<evidence type="ECO:0000313" key="1">
    <source>
        <dbReference type="EMBL" id="TKT92085.1"/>
    </source>
</evidence>
<reference evidence="1 2" key="1">
    <citation type="submission" date="2019-05" db="EMBL/GenBank/DDBJ databases">
        <title>Dyadobacter AR-3-8 sp. nov., isolated from arctic soil.</title>
        <authorList>
            <person name="Chaudhary D.K."/>
        </authorList>
    </citation>
    <scope>NUCLEOTIDE SEQUENCE [LARGE SCALE GENOMIC DNA]</scope>
    <source>
        <strain evidence="1 2">AR-3-8</strain>
    </source>
</reference>
<evidence type="ECO:0000313" key="2">
    <source>
        <dbReference type="Proteomes" id="UP000304900"/>
    </source>
</evidence>
<dbReference type="OrthoDB" id="965971at2"/>
<dbReference type="Proteomes" id="UP000304900">
    <property type="component" value="Unassembled WGS sequence"/>
</dbReference>
<name>A0A4U6D6L4_9BACT</name>
<accession>A0A4U6D6L4</accession>
<gene>
    <name evidence="1" type="ORF">FDK13_13205</name>
</gene>
<comment type="caution">
    <text evidence="1">The sequence shown here is derived from an EMBL/GenBank/DDBJ whole genome shotgun (WGS) entry which is preliminary data.</text>
</comment>
<dbReference type="AlphaFoldDB" id="A0A4U6D6L4"/>
<keyword evidence="2" id="KW-1185">Reference proteome</keyword>
<sequence>MSIPEIYLQTAWGDSIDDVDMEDIHDVIEETLEMDDENGRFWVGIFVGDNEVVLESRKNMTVLGIFNDSEEEEIEAQFESWSEIEDLYKLFLAKDFDQVVSILKKNK</sequence>
<proteinExistence type="predicted"/>